<feature type="transmembrane region" description="Helical" evidence="2">
    <location>
        <begin position="480"/>
        <end position="504"/>
    </location>
</feature>
<dbReference type="EMBL" id="CAJNOC010002463">
    <property type="protein sequence ID" value="CAF0934655.1"/>
    <property type="molecule type" value="Genomic_DNA"/>
</dbReference>
<dbReference type="Pfam" id="PF07690">
    <property type="entry name" value="MFS_1"/>
    <property type="match status" value="1"/>
</dbReference>
<feature type="transmembrane region" description="Helical" evidence="2">
    <location>
        <begin position="417"/>
        <end position="440"/>
    </location>
</feature>
<evidence type="ECO:0000256" key="1">
    <source>
        <dbReference type="ARBA" id="ARBA00004141"/>
    </source>
</evidence>
<dbReference type="PANTHER" id="PTHR11360">
    <property type="entry name" value="MONOCARBOXYLATE TRANSPORTER"/>
    <property type="match status" value="1"/>
</dbReference>
<keyword evidence="5" id="KW-1185">Reference proteome</keyword>
<reference evidence="4" key="1">
    <citation type="submission" date="2021-02" db="EMBL/GenBank/DDBJ databases">
        <authorList>
            <person name="Nowell W R."/>
        </authorList>
    </citation>
    <scope>NUCLEOTIDE SEQUENCE</scope>
    <source>
        <strain evidence="4">Ploen Becks lab</strain>
    </source>
</reference>
<evidence type="ECO:0000313" key="5">
    <source>
        <dbReference type="Proteomes" id="UP000663879"/>
    </source>
</evidence>
<dbReference type="InterPro" id="IPR020846">
    <property type="entry name" value="MFS_dom"/>
</dbReference>
<feature type="transmembrane region" description="Helical" evidence="2">
    <location>
        <begin position="148"/>
        <end position="168"/>
    </location>
</feature>
<dbReference type="CDD" id="cd17352">
    <property type="entry name" value="MFS_MCT_SLC16"/>
    <property type="match status" value="1"/>
</dbReference>
<keyword evidence="2" id="KW-0812">Transmembrane</keyword>
<feature type="transmembrane region" description="Helical" evidence="2">
    <location>
        <begin position="363"/>
        <end position="382"/>
    </location>
</feature>
<dbReference type="PANTHER" id="PTHR11360:SF284">
    <property type="entry name" value="EG:103B4.3 PROTEIN-RELATED"/>
    <property type="match status" value="1"/>
</dbReference>
<sequence>MTVVTNQNLGDVEFTPPDGGWGWMVVFASLVIHFIMDGITYSLGTYLPDFVEIFKVSRSEASIVHALLPAITLSCGPIGSMLTNRFGCRKTCIYGAIIAALGFLLSYFAHKFFILYITIGLVAGVGFGIIYVPAIVSVGYYFEKKRSLAIGIAVCGSGIGTFVLSPINRILINQFGIQKAFLIKAVVILSLVLFGLLIKPVPIEPSEINKRKRYLKKAKKNSDEQKKLMNEKVNEKSGNYLEPVQTQNDNLNVYEKDLAIKNSKSDIQAVNNSALDLMAHVRSLQNVAGSKSKSLNALSLNDDEEKTLMDKIKGFFDFTLLKDPVFIFFAISNFFTSLGFNAPYIFIVDQAFSVGIPTAKGDYFLSTIGISNTVGRIVLGLISDIKGVNRLFLYASVLTICGIATCIEPFFTTQTGFLVYSIVFGFTSGGYVSLTSVLLVDLLGLDKLTNAFGMLLVFQGVATAIGPPFIGFLFEQLKSYTIPFIFIGIVIGISGFMCFFIPCFKKKEEPK</sequence>
<dbReference type="OrthoDB" id="6499973at2759"/>
<dbReference type="GO" id="GO:0016020">
    <property type="term" value="C:membrane"/>
    <property type="evidence" value="ECO:0007669"/>
    <property type="project" value="UniProtKB-SubCell"/>
</dbReference>
<keyword evidence="2" id="KW-0472">Membrane</keyword>
<dbReference type="InterPro" id="IPR050327">
    <property type="entry name" value="Proton-linked_MCT"/>
</dbReference>
<organism evidence="4 5">
    <name type="scientific">Brachionus calyciflorus</name>
    <dbReference type="NCBI Taxonomy" id="104777"/>
    <lineage>
        <taxon>Eukaryota</taxon>
        <taxon>Metazoa</taxon>
        <taxon>Spiralia</taxon>
        <taxon>Gnathifera</taxon>
        <taxon>Rotifera</taxon>
        <taxon>Eurotatoria</taxon>
        <taxon>Monogononta</taxon>
        <taxon>Pseudotrocha</taxon>
        <taxon>Ploima</taxon>
        <taxon>Brachionidae</taxon>
        <taxon>Brachionus</taxon>
    </lineage>
</organism>
<keyword evidence="2" id="KW-1133">Transmembrane helix</keyword>
<dbReference type="SUPFAM" id="SSF103473">
    <property type="entry name" value="MFS general substrate transporter"/>
    <property type="match status" value="1"/>
</dbReference>
<feature type="transmembrane region" description="Helical" evidence="2">
    <location>
        <begin position="391"/>
        <end position="411"/>
    </location>
</feature>
<name>A0A814BU27_9BILA</name>
<feature type="transmembrane region" description="Helical" evidence="2">
    <location>
        <begin position="114"/>
        <end position="136"/>
    </location>
</feature>
<proteinExistence type="predicted"/>
<evidence type="ECO:0000256" key="2">
    <source>
        <dbReference type="SAM" id="Phobius"/>
    </source>
</evidence>
<accession>A0A814BU27</accession>
<dbReference type="AlphaFoldDB" id="A0A814BU27"/>
<feature type="transmembrane region" description="Helical" evidence="2">
    <location>
        <begin position="325"/>
        <end position="347"/>
    </location>
</feature>
<feature type="transmembrane region" description="Helical" evidence="2">
    <location>
        <begin position="180"/>
        <end position="203"/>
    </location>
</feature>
<dbReference type="Proteomes" id="UP000663879">
    <property type="component" value="Unassembled WGS sequence"/>
</dbReference>
<comment type="subcellular location">
    <subcellularLocation>
        <location evidence="1">Membrane</location>
        <topology evidence="1">Multi-pass membrane protein</topology>
    </subcellularLocation>
</comment>
<feature type="transmembrane region" description="Helical" evidence="2">
    <location>
        <begin position="91"/>
        <end position="108"/>
    </location>
</feature>
<feature type="domain" description="Major facilitator superfamily (MFS) profile" evidence="3">
    <location>
        <begin position="25"/>
        <end position="506"/>
    </location>
</feature>
<dbReference type="GO" id="GO:0008028">
    <property type="term" value="F:monocarboxylic acid transmembrane transporter activity"/>
    <property type="evidence" value="ECO:0007669"/>
    <property type="project" value="TreeGrafter"/>
</dbReference>
<comment type="caution">
    <text evidence="4">The sequence shown here is derived from an EMBL/GenBank/DDBJ whole genome shotgun (WGS) entry which is preliminary data.</text>
</comment>
<feature type="transmembrane region" description="Helical" evidence="2">
    <location>
        <begin position="20"/>
        <end position="36"/>
    </location>
</feature>
<dbReference type="PROSITE" id="PS50850">
    <property type="entry name" value="MFS"/>
    <property type="match status" value="1"/>
</dbReference>
<dbReference type="Gene3D" id="1.20.1250.20">
    <property type="entry name" value="MFS general substrate transporter like domains"/>
    <property type="match status" value="2"/>
</dbReference>
<gene>
    <name evidence="4" type="ORF">OXX778_LOCUS13098</name>
</gene>
<dbReference type="InterPro" id="IPR036259">
    <property type="entry name" value="MFS_trans_sf"/>
</dbReference>
<dbReference type="InterPro" id="IPR011701">
    <property type="entry name" value="MFS"/>
</dbReference>
<protein>
    <recommendedName>
        <fullName evidence="3">Major facilitator superfamily (MFS) profile domain-containing protein</fullName>
    </recommendedName>
</protein>
<feature type="transmembrane region" description="Helical" evidence="2">
    <location>
        <begin position="452"/>
        <end position="474"/>
    </location>
</feature>
<evidence type="ECO:0000259" key="3">
    <source>
        <dbReference type="PROSITE" id="PS50850"/>
    </source>
</evidence>
<evidence type="ECO:0000313" key="4">
    <source>
        <dbReference type="EMBL" id="CAF0934655.1"/>
    </source>
</evidence>